<dbReference type="SUPFAM" id="SSF52540">
    <property type="entry name" value="P-loop containing nucleoside triphosphate hydrolases"/>
    <property type="match status" value="1"/>
</dbReference>
<reference evidence="4" key="1">
    <citation type="submission" date="2019-06" db="EMBL/GenBank/DDBJ databases">
        <title>Methanoculleus strain from Tamsui River, Taipei, Taiwan.</title>
        <authorList>
            <person name="You Y.-T."/>
            <person name="Chen S.-C."/>
            <person name="Lai S.-J."/>
            <person name="Lee Y.-C."/>
            <person name="Lai M.-C."/>
        </authorList>
    </citation>
    <scope>NUCLEOTIDE SEQUENCE</scope>
    <source>
        <strain evidence="4">Afa-1</strain>
    </source>
</reference>
<evidence type="ECO:0000313" key="5">
    <source>
        <dbReference type="Proteomes" id="UP001065682"/>
    </source>
</evidence>
<evidence type="ECO:0000256" key="2">
    <source>
        <dbReference type="ARBA" id="ARBA00022840"/>
    </source>
</evidence>
<keyword evidence="1" id="KW-0547">Nucleotide-binding</keyword>
<dbReference type="RefSeq" id="WP_261596238.1">
    <property type="nucleotide sequence ID" value="NZ_VHLL01000001.1"/>
</dbReference>
<dbReference type="PANTHER" id="PTHR43637">
    <property type="entry name" value="UPF0273 PROTEIN TM_0370"/>
    <property type="match status" value="1"/>
</dbReference>
<dbReference type="GO" id="GO:0005524">
    <property type="term" value="F:ATP binding"/>
    <property type="evidence" value="ECO:0007669"/>
    <property type="project" value="UniProtKB-KW"/>
</dbReference>
<evidence type="ECO:0000256" key="1">
    <source>
        <dbReference type="ARBA" id="ARBA00022741"/>
    </source>
</evidence>
<proteinExistence type="predicted"/>
<comment type="caution">
    <text evidence="4">The sequence shown here is derived from an EMBL/GenBank/DDBJ whole genome shotgun (WGS) entry which is preliminary data.</text>
</comment>
<dbReference type="InterPro" id="IPR027417">
    <property type="entry name" value="P-loop_NTPase"/>
</dbReference>
<gene>
    <name evidence="4" type="ORF">FKB36_01395</name>
</gene>
<dbReference type="PROSITE" id="PS51146">
    <property type="entry name" value="KAIC"/>
    <property type="match status" value="1"/>
</dbReference>
<dbReference type="AlphaFoldDB" id="A0A9E4ZJ64"/>
<dbReference type="InterPro" id="IPR010624">
    <property type="entry name" value="KaiC_dom"/>
</dbReference>
<dbReference type="EMBL" id="VHLL01000001">
    <property type="protein sequence ID" value="MCT8336187.1"/>
    <property type="molecule type" value="Genomic_DNA"/>
</dbReference>
<dbReference type="InterPro" id="IPR022420">
    <property type="entry name" value="Circ_KaiC_arc"/>
</dbReference>
<dbReference type="NCBIfam" id="TIGR03880">
    <property type="entry name" value="KaiC_arch_3"/>
    <property type="match status" value="1"/>
</dbReference>
<keyword evidence="5" id="KW-1185">Reference proteome</keyword>
<dbReference type="PANTHER" id="PTHR43637:SF1">
    <property type="entry name" value="UPF0273 PROTEIN TM_0370"/>
    <property type="match status" value="1"/>
</dbReference>
<accession>A0A9E4ZJ64</accession>
<protein>
    <submittedName>
        <fullName evidence="4">KaiC domain-containing protein</fullName>
    </submittedName>
</protein>
<evidence type="ECO:0000313" key="4">
    <source>
        <dbReference type="EMBL" id="MCT8336187.1"/>
    </source>
</evidence>
<feature type="domain" description="KaiC" evidence="3">
    <location>
        <begin position="3"/>
        <end position="230"/>
    </location>
</feature>
<dbReference type="Gene3D" id="3.40.50.300">
    <property type="entry name" value="P-loop containing nucleotide triphosphate hydrolases"/>
    <property type="match status" value="1"/>
</dbReference>
<sequence length="230" mass="25945">MAGRVKFGVVGLDEMLHGGLLRASICAIVGTYGTGKTMFALQFAYEGLNRGEKVIYISLEEREELLRATMAQKGWDAKVFDDRFSLLRLDPTDFNLAINSIKSELPALIRSTGATRVVIDPISLFEGLFTDESIQRQEMFGFIEMMRDEDCTLVLTSETDVRDQNGSKYGLVEYLADTVILLRYIRSPGLTEVHLALEVVKMRRSPHSREIKPFEIQEDGIMVYSEASLF</sequence>
<dbReference type="Proteomes" id="UP001065682">
    <property type="component" value="Unassembled WGS sequence"/>
</dbReference>
<keyword evidence="2" id="KW-0067">ATP-binding</keyword>
<name>A0A9E4ZJ64_9EURY</name>
<dbReference type="InterPro" id="IPR014774">
    <property type="entry name" value="KaiC-like_dom"/>
</dbReference>
<dbReference type="Pfam" id="PF06745">
    <property type="entry name" value="ATPase"/>
    <property type="match status" value="1"/>
</dbReference>
<evidence type="ECO:0000259" key="3">
    <source>
        <dbReference type="PROSITE" id="PS51146"/>
    </source>
</evidence>
<organism evidence="4 5">
    <name type="scientific">Methanoculleus formosensis</name>
    <dbReference type="NCBI Taxonomy" id="2590886"/>
    <lineage>
        <taxon>Archaea</taxon>
        <taxon>Methanobacteriati</taxon>
        <taxon>Methanobacteriota</taxon>
        <taxon>Stenosarchaea group</taxon>
        <taxon>Methanomicrobia</taxon>
        <taxon>Methanomicrobiales</taxon>
        <taxon>Methanomicrobiaceae</taxon>
        <taxon>Methanoculleus</taxon>
    </lineage>
</organism>